<evidence type="ECO:0000256" key="1">
    <source>
        <dbReference type="ARBA" id="ARBA00001933"/>
    </source>
</evidence>
<reference evidence="7 8" key="1">
    <citation type="submission" date="2017-10" db="EMBL/GenBank/DDBJ databases">
        <authorList>
            <person name="Banno H."/>
            <person name="Chua N.-H."/>
        </authorList>
    </citation>
    <scope>NUCLEOTIDE SEQUENCE [LARGE SCALE GENOMIC DNA]</scope>
    <source>
        <strain evidence="7">Vibrio tapetis CECT4600</strain>
    </source>
</reference>
<dbReference type="SUPFAM" id="SSF53383">
    <property type="entry name" value="PLP-dependent transferases"/>
    <property type="match status" value="1"/>
</dbReference>
<evidence type="ECO:0000256" key="2">
    <source>
        <dbReference type="ARBA" id="ARBA00008954"/>
    </source>
</evidence>
<keyword evidence="3 7" id="KW-0032">Aminotransferase</keyword>
<protein>
    <submittedName>
        <fullName evidence="7">Diaminobutyrate--2-oxoglutarate aminotransferase</fullName>
        <ecNumber evidence="7">2.6.1.76</ecNumber>
    </submittedName>
</protein>
<keyword evidence="5 6" id="KW-0663">Pyridoxal phosphate</keyword>
<dbReference type="InterPro" id="IPR004637">
    <property type="entry name" value="Dat"/>
</dbReference>
<dbReference type="InterPro" id="IPR049704">
    <property type="entry name" value="Aminotrans_3_PPA_site"/>
</dbReference>
<dbReference type="OrthoDB" id="9801052at2"/>
<keyword evidence="8" id="KW-1185">Reference proteome</keyword>
<dbReference type="PANTHER" id="PTHR43552:SF1">
    <property type="entry name" value="DIAMINOBUTYRATE--2-OXOGLUTARATE AMINOTRANSFERASE"/>
    <property type="match status" value="1"/>
</dbReference>
<dbReference type="EC" id="2.6.1.76" evidence="7"/>
<dbReference type="InterPro" id="IPR015422">
    <property type="entry name" value="PyrdxlP-dep_Trfase_small"/>
</dbReference>
<dbReference type="GO" id="GO:0045303">
    <property type="term" value="F:diaminobutyrate-2-oxoglutarate transaminase activity"/>
    <property type="evidence" value="ECO:0007669"/>
    <property type="project" value="UniProtKB-EC"/>
</dbReference>
<dbReference type="Proteomes" id="UP000235828">
    <property type="component" value="Chromosome A"/>
</dbReference>
<dbReference type="CDD" id="cd00610">
    <property type="entry name" value="OAT_like"/>
    <property type="match status" value="1"/>
</dbReference>
<dbReference type="KEGG" id="vta:A3474"/>
<keyword evidence="4 7" id="KW-0808">Transferase</keyword>
<evidence type="ECO:0000313" key="7">
    <source>
        <dbReference type="EMBL" id="SON51421.1"/>
    </source>
</evidence>
<accession>A0A2N8ZHN8</accession>
<sequence length="467" mass="50984">MTLTTQEILGQKIPAKNQYFLNRQSQFESNVRSYPRRIPLAIAHAKGAWVTDVEGKTYIDCLSGAGTLALGHNHDNILAAIRSFLESGLPMHLLDLTSPVKDAFSESLLSLLPHSGRDYCLQFCSPSGADAIEAALKLAKRYTGRRHILSFSGGYHGMTHGALAVTSNRSPKENIQGLMPNVQFLPYPNLYRSTAKQIDENSINSLIDDIQQSFEELEQSASLPAAVVLEIIQGEGGVNPAPLQWLKKIRALTQEYGILMIVDEVQTGFARTGSMFAFEESGIEPDIIVMSKAVGGGLPLALLGIKKQFDVWKPGDHTGTFRGNQLAMAAGLETIRMLKSPEITQNIAARSEQLIEALTQLSAQFPAVAQVRGKGLMLGLEIVDEQAKPDTSGAYPEDSELAESIQTHCINQGLIVERGGQNGNVIRFLPPLTINEHECSEVVTRFTKSLSSAIKQIRNNPLPEEVK</sequence>
<dbReference type="Gene3D" id="3.90.1150.10">
    <property type="entry name" value="Aspartate Aminotransferase, domain 1"/>
    <property type="match status" value="1"/>
</dbReference>
<dbReference type="PIRSF" id="PIRSF000521">
    <property type="entry name" value="Transaminase_4ab_Lys_Orn"/>
    <property type="match status" value="1"/>
</dbReference>
<gene>
    <name evidence="7" type="primary">dat</name>
    <name evidence="7" type="ORF">VTAP4600_A3474</name>
</gene>
<evidence type="ECO:0000256" key="6">
    <source>
        <dbReference type="RuleBase" id="RU003560"/>
    </source>
</evidence>
<evidence type="ECO:0000313" key="8">
    <source>
        <dbReference type="Proteomes" id="UP000235828"/>
    </source>
</evidence>
<comment type="cofactor">
    <cofactor evidence="1">
        <name>pyridoxal 5'-phosphate</name>
        <dbReference type="ChEBI" id="CHEBI:597326"/>
    </cofactor>
</comment>
<comment type="similarity">
    <text evidence="2 6">Belongs to the class-III pyridoxal-phosphate-dependent aminotransferase family.</text>
</comment>
<dbReference type="InterPro" id="IPR015421">
    <property type="entry name" value="PyrdxlP-dep_Trfase_major"/>
</dbReference>
<dbReference type="NCBIfam" id="TIGR00709">
    <property type="entry name" value="dat"/>
    <property type="match status" value="1"/>
</dbReference>
<organism evidence="7 8">
    <name type="scientific">Vibrio tapetis subsp. tapetis</name>
    <dbReference type="NCBI Taxonomy" id="1671868"/>
    <lineage>
        <taxon>Bacteria</taxon>
        <taxon>Pseudomonadati</taxon>
        <taxon>Pseudomonadota</taxon>
        <taxon>Gammaproteobacteria</taxon>
        <taxon>Vibrionales</taxon>
        <taxon>Vibrionaceae</taxon>
        <taxon>Vibrio</taxon>
    </lineage>
</organism>
<evidence type="ECO:0000256" key="4">
    <source>
        <dbReference type="ARBA" id="ARBA00022679"/>
    </source>
</evidence>
<dbReference type="InterPro" id="IPR005814">
    <property type="entry name" value="Aminotrans_3"/>
</dbReference>
<dbReference type="PANTHER" id="PTHR43552">
    <property type="entry name" value="DIAMINOBUTYRATE--2-OXOGLUTARATE AMINOTRANSFERASE"/>
    <property type="match status" value="1"/>
</dbReference>
<dbReference type="RefSeq" id="WP_102523747.1">
    <property type="nucleotide sequence ID" value="NZ_LT960611.1"/>
</dbReference>
<evidence type="ECO:0000256" key="5">
    <source>
        <dbReference type="ARBA" id="ARBA00022898"/>
    </source>
</evidence>
<dbReference type="GO" id="GO:0030170">
    <property type="term" value="F:pyridoxal phosphate binding"/>
    <property type="evidence" value="ECO:0007669"/>
    <property type="project" value="InterPro"/>
</dbReference>
<dbReference type="PROSITE" id="PS00600">
    <property type="entry name" value="AA_TRANSFER_CLASS_3"/>
    <property type="match status" value="1"/>
</dbReference>
<name>A0A2N8ZHN8_9VIBR</name>
<dbReference type="Pfam" id="PF00202">
    <property type="entry name" value="Aminotran_3"/>
    <property type="match status" value="1"/>
</dbReference>
<proteinExistence type="inferred from homology"/>
<dbReference type="FunFam" id="3.40.640.10:FF:000004">
    <property type="entry name" value="Acetylornithine aminotransferase"/>
    <property type="match status" value="1"/>
</dbReference>
<dbReference type="InterPro" id="IPR015424">
    <property type="entry name" value="PyrdxlP-dep_Trfase"/>
</dbReference>
<dbReference type="EMBL" id="LT960611">
    <property type="protein sequence ID" value="SON51421.1"/>
    <property type="molecule type" value="Genomic_DNA"/>
</dbReference>
<evidence type="ECO:0000256" key="3">
    <source>
        <dbReference type="ARBA" id="ARBA00022576"/>
    </source>
</evidence>
<dbReference type="AlphaFoldDB" id="A0A2N8ZHN8"/>
<dbReference type="Gene3D" id="3.40.640.10">
    <property type="entry name" value="Type I PLP-dependent aspartate aminotransferase-like (Major domain)"/>
    <property type="match status" value="1"/>
</dbReference>